<dbReference type="PANTHER" id="PTHR43811">
    <property type="entry name" value="FKBP-TYPE PEPTIDYL-PROLYL CIS-TRANS ISOMERASE FKPA"/>
    <property type="match status" value="1"/>
</dbReference>
<organism evidence="10 11">
    <name type="scientific">Candidatus Pantoea carbekii</name>
    <dbReference type="NCBI Taxonomy" id="1235990"/>
    <lineage>
        <taxon>Bacteria</taxon>
        <taxon>Pseudomonadati</taxon>
        <taxon>Pseudomonadota</taxon>
        <taxon>Gammaproteobacteria</taxon>
        <taxon>Enterobacterales</taxon>
        <taxon>Erwiniaceae</taxon>
        <taxon>Pantoea</taxon>
    </lineage>
</organism>
<evidence type="ECO:0000256" key="7">
    <source>
        <dbReference type="RuleBase" id="RU003915"/>
    </source>
</evidence>
<dbReference type="NCBIfam" id="NF008150">
    <property type="entry name" value="PRK10902.1"/>
    <property type="match status" value="1"/>
</dbReference>
<protein>
    <recommendedName>
        <fullName evidence="7">Peptidyl-prolyl cis-trans isomerase</fullName>
        <ecNumber evidence="7">5.2.1.8</ecNumber>
    </recommendedName>
</protein>
<keyword evidence="4 6" id="KW-0697">Rotamase</keyword>
<evidence type="ECO:0000259" key="9">
    <source>
        <dbReference type="PROSITE" id="PS50059"/>
    </source>
</evidence>
<name>U3U263_9GAMM</name>
<keyword evidence="5 6" id="KW-0413">Isomerase</keyword>
<keyword evidence="8" id="KW-0175">Coiled coil</keyword>
<sequence length="260" mass="29167">MKLLFKSVLLFTAMIVIILQDVAIAENLSISSSNFLKNNLKSTKKISFLKNENQKIAYALGNSIGFYIEHFLNERQKLGIKLDKNKIIAGVRDVLIAKSKLSNQEIKKKLDILENRIVIAVNKKIEKDGQTNLVKGYAYATAFAKKKGVKKTQSGLLYQIEREGTGNIPNNSDTVSVHYKGKLIDGTEFDNSYKRDHPFSFRLDTVIPGWIEGLKHIKKGGKIKLVIPTKLAYGNNIIPAIPVNSTLVFEIELLDIKKAH</sequence>
<dbReference type="STRING" id="1235990.BMSBPS_0686"/>
<dbReference type="eggNOG" id="COG0545">
    <property type="taxonomic scope" value="Bacteria"/>
</dbReference>
<comment type="function">
    <text evidence="2">PPIases accelerate the folding of proteins. It catalyzes the cis-trans isomerization of proline imidic peptide bonds in oligopeptides.</text>
</comment>
<gene>
    <name evidence="10" type="ORF">HHS_02210</name>
</gene>
<feature type="coiled-coil region" evidence="8">
    <location>
        <begin position="96"/>
        <end position="123"/>
    </location>
</feature>
<dbReference type="EC" id="5.2.1.8" evidence="7"/>
<dbReference type="OrthoDB" id="9814548at2"/>
<comment type="catalytic activity">
    <reaction evidence="1 6 7">
        <text>[protein]-peptidylproline (omega=180) = [protein]-peptidylproline (omega=0)</text>
        <dbReference type="Rhea" id="RHEA:16237"/>
        <dbReference type="Rhea" id="RHEA-COMP:10747"/>
        <dbReference type="Rhea" id="RHEA-COMP:10748"/>
        <dbReference type="ChEBI" id="CHEBI:83833"/>
        <dbReference type="ChEBI" id="CHEBI:83834"/>
        <dbReference type="EC" id="5.2.1.8"/>
    </reaction>
</comment>
<evidence type="ECO:0000313" key="10">
    <source>
        <dbReference type="EMBL" id="BAO00191.1"/>
    </source>
</evidence>
<dbReference type="PROSITE" id="PS50059">
    <property type="entry name" value="FKBP_PPIASE"/>
    <property type="match status" value="1"/>
</dbReference>
<dbReference type="PANTHER" id="PTHR43811:SF19">
    <property type="entry name" value="39 KDA FK506-BINDING NUCLEAR PROTEIN"/>
    <property type="match status" value="1"/>
</dbReference>
<evidence type="ECO:0000313" key="11">
    <source>
        <dbReference type="Proteomes" id="UP000016900"/>
    </source>
</evidence>
<dbReference type="AlphaFoldDB" id="U3U263"/>
<dbReference type="FunFam" id="3.10.50.40:FF:000006">
    <property type="entry name" value="Peptidyl-prolyl cis-trans isomerase"/>
    <property type="match status" value="1"/>
</dbReference>
<dbReference type="SUPFAM" id="SSF54534">
    <property type="entry name" value="FKBP-like"/>
    <property type="match status" value="1"/>
</dbReference>
<dbReference type="GO" id="GO:0003755">
    <property type="term" value="F:peptidyl-prolyl cis-trans isomerase activity"/>
    <property type="evidence" value="ECO:0007669"/>
    <property type="project" value="UniProtKB-UniRule"/>
</dbReference>
<dbReference type="Gene3D" id="3.10.50.40">
    <property type="match status" value="1"/>
</dbReference>
<evidence type="ECO:0000256" key="3">
    <source>
        <dbReference type="ARBA" id="ARBA00006577"/>
    </source>
</evidence>
<dbReference type="Proteomes" id="UP000016900">
    <property type="component" value="Chromosome"/>
</dbReference>
<dbReference type="GO" id="GO:0006457">
    <property type="term" value="P:protein folding"/>
    <property type="evidence" value="ECO:0007669"/>
    <property type="project" value="InterPro"/>
</dbReference>
<feature type="domain" description="PPIase FKBP-type" evidence="9">
    <location>
        <begin position="172"/>
        <end position="257"/>
    </location>
</feature>
<accession>U3U263</accession>
<evidence type="ECO:0000256" key="1">
    <source>
        <dbReference type="ARBA" id="ARBA00000971"/>
    </source>
</evidence>
<dbReference type="Gene3D" id="1.10.287.460">
    <property type="entry name" value="Peptidyl-prolyl cis-trans isomerase, FKBP-type, N-terminal domain"/>
    <property type="match status" value="1"/>
</dbReference>
<dbReference type="Pfam" id="PF00254">
    <property type="entry name" value="FKBP_C"/>
    <property type="match status" value="1"/>
</dbReference>
<evidence type="ECO:0000256" key="8">
    <source>
        <dbReference type="SAM" id="Coils"/>
    </source>
</evidence>
<comment type="similarity">
    <text evidence="3 7">Belongs to the FKBP-type PPIase family.</text>
</comment>
<dbReference type="Pfam" id="PF01346">
    <property type="entry name" value="FKBP_N"/>
    <property type="match status" value="1"/>
</dbReference>
<evidence type="ECO:0000256" key="6">
    <source>
        <dbReference type="PROSITE-ProRule" id="PRU00277"/>
    </source>
</evidence>
<evidence type="ECO:0000256" key="2">
    <source>
        <dbReference type="ARBA" id="ARBA00002388"/>
    </source>
</evidence>
<evidence type="ECO:0000256" key="5">
    <source>
        <dbReference type="ARBA" id="ARBA00023235"/>
    </source>
</evidence>
<keyword evidence="11" id="KW-1185">Reference proteome</keyword>
<dbReference type="InterPro" id="IPR046357">
    <property type="entry name" value="PPIase_dom_sf"/>
</dbReference>
<proteinExistence type="inferred from homology"/>
<dbReference type="InterPro" id="IPR001179">
    <property type="entry name" value="PPIase_FKBP_dom"/>
</dbReference>
<dbReference type="InterPro" id="IPR036944">
    <property type="entry name" value="PPIase_FKBP_N_sf"/>
</dbReference>
<evidence type="ECO:0000256" key="4">
    <source>
        <dbReference type="ARBA" id="ARBA00023110"/>
    </source>
</evidence>
<dbReference type="EMBL" id="AP012554">
    <property type="protein sequence ID" value="BAO00191.1"/>
    <property type="molecule type" value="Genomic_DNA"/>
</dbReference>
<reference evidence="10 11" key="1">
    <citation type="submission" date="2012-10" db="EMBL/GenBank/DDBJ databases">
        <title>Genome sequence of the symbiont of the pentatomidae stink bug Halyomorpha halys.</title>
        <authorList>
            <person name="Kobayashi H."/>
            <person name="Fujii-Muramatsu R."/>
            <person name="Takeishi K."/>
            <person name="Noda H."/>
        </authorList>
    </citation>
    <scope>NUCLEOTIDE SEQUENCE [LARGE SCALE GENOMIC DNA]</scope>
</reference>
<dbReference type="InterPro" id="IPR000774">
    <property type="entry name" value="PPIase_FKBP_N"/>
</dbReference>
<dbReference type="KEGG" id="hhs:HHS_02210"/>
<dbReference type="PATRIC" id="fig|1235990.3.peg.221"/>